<dbReference type="Proteomes" id="UP000515264">
    <property type="component" value="Chromosome 1"/>
</dbReference>
<dbReference type="GO" id="GO:0060003">
    <property type="term" value="P:copper ion export"/>
    <property type="evidence" value="ECO:0007669"/>
    <property type="project" value="TreeGrafter"/>
</dbReference>
<keyword evidence="2" id="KW-0175">Coiled coil</keyword>
<dbReference type="GO" id="GO:0030313">
    <property type="term" value="C:cell envelope"/>
    <property type="evidence" value="ECO:0007669"/>
    <property type="project" value="TreeGrafter"/>
</dbReference>
<evidence type="ECO:0000313" key="7">
    <source>
        <dbReference type="Proteomes" id="UP000515264"/>
    </source>
</evidence>
<evidence type="ECO:0000256" key="2">
    <source>
        <dbReference type="SAM" id="Coils"/>
    </source>
</evidence>
<evidence type="ECO:0000313" key="4">
    <source>
        <dbReference type="EMBL" id="QMV15019.1"/>
    </source>
</evidence>
<dbReference type="PANTHER" id="PTHR30097:SF4">
    <property type="entry name" value="SLR6042 PROTEIN"/>
    <property type="match status" value="1"/>
</dbReference>
<protein>
    <submittedName>
        <fullName evidence="4 5">Efflux pump membrane fusion protein</fullName>
    </submittedName>
</protein>
<dbReference type="Gene3D" id="2.40.30.170">
    <property type="match status" value="1"/>
</dbReference>
<keyword evidence="3" id="KW-0812">Transmembrane</keyword>
<evidence type="ECO:0000256" key="1">
    <source>
        <dbReference type="ARBA" id="ARBA00022448"/>
    </source>
</evidence>
<keyword evidence="3" id="KW-0472">Membrane</keyword>
<evidence type="ECO:0000313" key="6">
    <source>
        <dbReference type="Proteomes" id="UP000184774"/>
    </source>
</evidence>
<keyword evidence="3" id="KW-1133">Transmembrane helix</keyword>
<keyword evidence="1" id="KW-0813">Transport</keyword>
<dbReference type="InterPro" id="IPR051909">
    <property type="entry name" value="MFP_Cation_Efflux"/>
</dbReference>
<gene>
    <name evidence="5" type="ORF">VSP9026_02304</name>
    <name evidence="4" type="ORF">Vspart_02297</name>
</gene>
<dbReference type="EMBL" id="FSSB01000016">
    <property type="protein sequence ID" value="SIO94579.1"/>
    <property type="molecule type" value="Genomic_DNA"/>
</dbReference>
<feature type="transmembrane region" description="Helical" evidence="3">
    <location>
        <begin position="35"/>
        <end position="55"/>
    </location>
</feature>
<feature type="coiled-coil region" evidence="2">
    <location>
        <begin position="196"/>
        <end position="227"/>
    </location>
</feature>
<dbReference type="PANTHER" id="PTHR30097">
    <property type="entry name" value="CATION EFFLUX SYSTEM PROTEIN CUSB"/>
    <property type="match status" value="1"/>
</dbReference>
<name>A0A1N6M556_9VIBR</name>
<keyword evidence="7" id="KW-1185">Reference proteome</keyword>
<evidence type="ECO:0000313" key="5">
    <source>
        <dbReference type="EMBL" id="SIO94579.1"/>
    </source>
</evidence>
<sequence length="436" mass="48810">MALFVLIEYQLINEIGYSHMDIQKKRSRAIPKRKLWFGLIAIALVTLGAYATTVAPRSYEVRRDSIIISQVNQGDMNIEVRGNGVLAPKHIRWISTNVDGRVESVLVKPGAMVKKGDLIAELINPELVQKTDEIRWELEAALANNKSLAMRHENNVLDAQARILKVKHSYEKAKLQYDAESTLLKRNNGSVSLIDYNRSKLDLEQYREQLQIEKKRLEKLKETQEAEFQANTAMVNKLKKSLSRSEMMIQSLKVVSNQSGVIQAVNIEAGQRVPLGLNIAKLARQDQLLAELKIPERQVRTVEIGQDVIVDTHNNQIHGSVIRIDPAVNHGTVQVDVSLNSPLPPEARPDLSIEGTILVSKLQHVLSVNRPAFAQSNSPGTVYRLAADGREADKIRVMFGQGSADRIEIKSGLRDGDQIVTSNPSAWEHQDRISIQ</sequence>
<reference evidence="5 6" key="1">
    <citation type="submission" date="2016-12" db="EMBL/GenBank/DDBJ databases">
        <authorList>
            <person name="Song W.-J."/>
            <person name="Kurnit D.M."/>
        </authorList>
    </citation>
    <scope>NUCLEOTIDE SEQUENCE [LARGE SCALE GENOMIC DNA]</scope>
    <source>
        <strain evidence="5 6">CECT 9026</strain>
    </source>
</reference>
<dbReference type="Gene3D" id="2.40.50.100">
    <property type="match status" value="1"/>
</dbReference>
<organism evidence="5 6">
    <name type="scientific">Vibrio spartinae</name>
    <dbReference type="NCBI Taxonomy" id="1918945"/>
    <lineage>
        <taxon>Bacteria</taxon>
        <taxon>Pseudomonadati</taxon>
        <taxon>Pseudomonadota</taxon>
        <taxon>Gammaproteobacteria</taxon>
        <taxon>Vibrionales</taxon>
        <taxon>Vibrionaceae</taxon>
        <taxon>Vibrio</taxon>
    </lineage>
</organism>
<dbReference type="GO" id="GO:0015679">
    <property type="term" value="P:plasma membrane copper ion transport"/>
    <property type="evidence" value="ECO:0007669"/>
    <property type="project" value="TreeGrafter"/>
</dbReference>
<reference evidence="4 7" key="3">
    <citation type="journal article" date="2020" name="J. Nat. Prod.">
        <title>Genomics-Metabolomics Profiling Disclosed Marine Vibrio spartinae 3.6 as a Producer of a New Branched Side Chain Prodigiosin.</title>
        <authorList>
            <person name="Vitale G.A."/>
            <person name="Sciarretta M."/>
            <person name="Palma Esposito F."/>
            <person name="January G.G."/>
            <person name="Giaccio M."/>
            <person name="Bunk B."/>
            <person name="Sproer C."/>
            <person name="Bajerski F."/>
            <person name="Power D."/>
            <person name="Festa C."/>
            <person name="Monti M.C."/>
            <person name="D'Auria M.V."/>
            <person name="de Pascale D."/>
        </authorList>
    </citation>
    <scope>NUCLEOTIDE SEQUENCE [LARGE SCALE GENOMIC DNA]</scope>
    <source>
        <strain evidence="4 7">3.6</strain>
    </source>
</reference>
<evidence type="ECO:0000256" key="3">
    <source>
        <dbReference type="SAM" id="Phobius"/>
    </source>
</evidence>
<dbReference type="Proteomes" id="UP000184774">
    <property type="component" value="Unassembled WGS sequence"/>
</dbReference>
<dbReference type="EMBL" id="CP046268">
    <property type="protein sequence ID" value="QMV15019.1"/>
    <property type="molecule type" value="Genomic_DNA"/>
</dbReference>
<dbReference type="AlphaFoldDB" id="A0A1N6M556"/>
<reference evidence="4" key="2">
    <citation type="submission" date="2019-11" db="EMBL/GenBank/DDBJ databases">
        <authorList>
            <person name="January G."/>
            <person name="Bunk B."/>
        </authorList>
    </citation>
    <scope>NUCLEOTIDE SEQUENCE</scope>
    <source>
        <strain evidence="4">3.6</strain>
    </source>
</reference>
<accession>A0A1N6M556</accession>
<dbReference type="Gene3D" id="2.40.420.20">
    <property type="match status" value="1"/>
</dbReference>
<proteinExistence type="predicted"/>